<protein>
    <recommendedName>
        <fullName evidence="10">Hly III family transporter</fullName>
    </recommendedName>
</protein>
<evidence type="ECO:0000256" key="4">
    <source>
        <dbReference type="ARBA" id="ARBA00023136"/>
    </source>
</evidence>
<evidence type="ECO:0000256" key="5">
    <source>
        <dbReference type="PIRSR" id="PIRSR604254-1"/>
    </source>
</evidence>
<dbReference type="eggNOG" id="COG1272">
    <property type="taxonomic scope" value="Bacteria"/>
</dbReference>
<evidence type="ECO:0000256" key="3">
    <source>
        <dbReference type="ARBA" id="ARBA00022989"/>
    </source>
</evidence>
<name>S4XBK5_9CORY</name>
<dbReference type="EMBL" id="CP003696">
    <property type="protein sequence ID" value="AGP29854.1"/>
    <property type="molecule type" value="Genomic_DNA"/>
</dbReference>
<keyword evidence="5" id="KW-0479">Metal-binding</keyword>
<feature type="transmembrane region" description="Helical" evidence="7">
    <location>
        <begin position="62"/>
        <end position="83"/>
    </location>
</feature>
<gene>
    <name evidence="8" type="ORF">A606_00995</name>
</gene>
<feature type="binding site" evidence="5">
    <location>
        <position position="219"/>
    </location>
    <ligand>
        <name>Zn(2+)</name>
        <dbReference type="ChEBI" id="CHEBI:29105"/>
    </ligand>
</feature>
<dbReference type="AlphaFoldDB" id="S4XBK5"/>
<keyword evidence="5" id="KW-0862">Zinc</keyword>
<dbReference type="PATRIC" id="fig|1200352.3.peg.197"/>
<sequence length="239" mass="25947">MGTSTTGTASESRPGRPRRRPVDRGHRPVLRGRLHENSAWYFAGTGTALTVSSFVLHGAAALSWVTALYTLCLVGLFTVSALYHRAPWRSEETVNAWRRADHSMIAVFIAGTYGPVVVYSFDSWSDGLWVLPVCWVAAAAAVALNIFWIGHPRWVDVVVYLVLGWVAVLRLGGFSDALPTVAGLLIVAGGLVYSAGAVVYGRKSPNPSDRWFGFHEVFHAATIIAAALHHIAIWLLILG</sequence>
<keyword evidence="4 7" id="KW-0472">Membrane</keyword>
<evidence type="ECO:0000313" key="8">
    <source>
        <dbReference type="EMBL" id="AGP29854.1"/>
    </source>
</evidence>
<feature type="transmembrane region" description="Helical" evidence="7">
    <location>
        <begin position="39"/>
        <end position="56"/>
    </location>
</feature>
<dbReference type="HOGENOM" id="CLU_051078_2_2_11"/>
<dbReference type="GO" id="GO:0046872">
    <property type="term" value="F:metal ion binding"/>
    <property type="evidence" value="ECO:0007669"/>
    <property type="project" value="UniProtKB-KW"/>
</dbReference>
<dbReference type="KEGG" id="cter:A606_00995"/>
<evidence type="ECO:0000256" key="6">
    <source>
        <dbReference type="SAM" id="MobiDB-lite"/>
    </source>
</evidence>
<evidence type="ECO:0000256" key="1">
    <source>
        <dbReference type="ARBA" id="ARBA00004141"/>
    </source>
</evidence>
<dbReference type="InterPro" id="IPR004254">
    <property type="entry name" value="AdipoR/HlyIII-related"/>
</dbReference>
<evidence type="ECO:0000313" key="9">
    <source>
        <dbReference type="Proteomes" id="UP000014809"/>
    </source>
</evidence>
<dbReference type="GO" id="GO:0016020">
    <property type="term" value="C:membrane"/>
    <property type="evidence" value="ECO:0007669"/>
    <property type="project" value="UniProtKB-SubCell"/>
</dbReference>
<feature type="transmembrane region" description="Helical" evidence="7">
    <location>
        <begin position="181"/>
        <end position="200"/>
    </location>
</feature>
<comment type="subcellular location">
    <subcellularLocation>
        <location evidence="1">Membrane</location>
        <topology evidence="1">Multi-pass membrane protein</topology>
    </subcellularLocation>
</comment>
<organism evidence="8 9">
    <name type="scientific">Corynebacterium terpenotabidum Y-11</name>
    <dbReference type="NCBI Taxonomy" id="1200352"/>
    <lineage>
        <taxon>Bacteria</taxon>
        <taxon>Bacillati</taxon>
        <taxon>Actinomycetota</taxon>
        <taxon>Actinomycetes</taxon>
        <taxon>Mycobacteriales</taxon>
        <taxon>Corynebacteriaceae</taxon>
        <taxon>Corynebacterium</taxon>
    </lineage>
</organism>
<feature type="transmembrane region" description="Helical" evidence="7">
    <location>
        <begin position="212"/>
        <end position="237"/>
    </location>
</feature>
<evidence type="ECO:0000256" key="7">
    <source>
        <dbReference type="SAM" id="Phobius"/>
    </source>
</evidence>
<dbReference type="PANTHER" id="PTHR20855">
    <property type="entry name" value="ADIPOR/PROGESTIN RECEPTOR-RELATED"/>
    <property type="match status" value="1"/>
</dbReference>
<feature type="transmembrane region" description="Helical" evidence="7">
    <location>
        <begin position="157"/>
        <end position="175"/>
    </location>
</feature>
<dbReference type="Pfam" id="PF03006">
    <property type="entry name" value="HlyIII"/>
    <property type="match status" value="1"/>
</dbReference>
<keyword evidence="9" id="KW-1185">Reference proteome</keyword>
<evidence type="ECO:0008006" key="10">
    <source>
        <dbReference type="Google" id="ProtNLM"/>
    </source>
</evidence>
<dbReference type="STRING" id="1200352.A606_00995"/>
<accession>S4XBK5</accession>
<dbReference type="RefSeq" id="WP_020440219.1">
    <property type="nucleotide sequence ID" value="NC_021663.1"/>
</dbReference>
<evidence type="ECO:0000256" key="2">
    <source>
        <dbReference type="ARBA" id="ARBA00022692"/>
    </source>
</evidence>
<proteinExistence type="predicted"/>
<feature type="binding site" evidence="5">
    <location>
        <position position="84"/>
    </location>
    <ligand>
        <name>Zn(2+)</name>
        <dbReference type="ChEBI" id="CHEBI:29105"/>
    </ligand>
</feature>
<feature type="transmembrane region" description="Helical" evidence="7">
    <location>
        <begin position="104"/>
        <end position="121"/>
    </location>
</feature>
<dbReference type="PANTHER" id="PTHR20855:SF3">
    <property type="entry name" value="LD03007P"/>
    <property type="match status" value="1"/>
</dbReference>
<reference evidence="8 9" key="1">
    <citation type="submission" date="2012-06" db="EMBL/GenBank/DDBJ databases">
        <title>Complete genome sequence of Corynebacterium terpenotabidum Y-11 (=DSM 44721).</title>
        <authorList>
            <person name="Ruckert C."/>
            <person name="Albersmeier A."/>
            <person name="Al-Dilaimi A."/>
            <person name="Szczepanowski R."/>
            <person name="Kalinowski J."/>
        </authorList>
    </citation>
    <scope>NUCLEOTIDE SEQUENCE [LARGE SCALE GENOMIC DNA]</scope>
    <source>
        <strain evidence="8 9">Y-11</strain>
    </source>
</reference>
<feature type="compositionally biased region" description="Polar residues" evidence="6">
    <location>
        <begin position="1"/>
        <end position="11"/>
    </location>
</feature>
<feature type="transmembrane region" description="Helical" evidence="7">
    <location>
        <begin position="127"/>
        <end position="150"/>
    </location>
</feature>
<feature type="binding site" evidence="5">
    <location>
        <position position="215"/>
    </location>
    <ligand>
        <name>Zn(2+)</name>
        <dbReference type="ChEBI" id="CHEBI:29105"/>
    </ligand>
</feature>
<feature type="region of interest" description="Disordered" evidence="6">
    <location>
        <begin position="1"/>
        <end position="27"/>
    </location>
</feature>
<keyword evidence="3 7" id="KW-1133">Transmembrane helix</keyword>
<dbReference type="Proteomes" id="UP000014809">
    <property type="component" value="Chromosome"/>
</dbReference>
<keyword evidence="2 7" id="KW-0812">Transmembrane</keyword>